<dbReference type="HAMAP" id="MF_00028">
    <property type="entry name" value="CobQ"/>
    <property type="match status" value="1"/>
</dbReference>
<dbReference type="CDD" id="cd01750">
    <property type="entry name" value="GATase1_CobQ"/>
    <property type="match status" value="1"/>
</dbReference>
<feature type="domain" description="CobQ/CobB/MinD/ParA nucleotide binding" evidence="5">
    <location>
        <begin position="11"/>
        <end position="237"/>
    </location>
</feature>
<keyword evidence="3 4" id="KW-0315">Glutamine amidotransferase</keyword>
<keyword evidence="8" id="KW-1185">Reference proteome</keyword>
<dbReference type="Gene3D" id="3.40.50.300">
    <property type="entry name" value="P-loop containing nucleotide triphosphate hydrolases"/>
    <property type="match status" value="1"/>
</dbReference>
<proteinExistence type="inferred from homology"/>
<evidence type="ECO:0000259" key="5">
    <source>
        <dbReference type="Pfam" id="PF01656"/>
    </source>
</evidence>
<evidence type="ECO:0000313" key="7">
    <source>
        <dbReference type="EMBL" id="MBP1962420.1"/>
    </source>
</evidence>
<evidence type="ECO:0000256" key="3">
    <source>
        <dbReference type="ARBA" id="ARBA00022962"/>
    </source>
</evidence>
<dbReference type="NCBIfam" id="TIGR00313">
    <property type="entry name" value="cobQ"/>
    <property type="match status" value="1"/>
</dbReference>
<evidence type="ECO:0000313" key="8">
    <source>
        <dbReference type="Proteomes" id="UP001519344"/>
    </source>
</evidence>
<dbReference type="GO" id="GO:0051921">
    <property type="term" value="F:adenosylcobyric acid synthase (glutamine-hydrolyzing) activity"/>
    <property type="evidence" value="ECO:0007669"/>
    <property type="project" value="UniProtKB-EC"/>
</dbReference>
<comment type="similarity">
    <text evidence="4">Belongs to the CobB/CobQ family. CobQ subfamily.</text>
</comment>
<name>A0ABS4HV61_9BACL</name>
<dbReference type="Pfam" id="PF07685">
    <property type="entry name" value="GATase_3"/>
    <property type="match status" value="1"/>
</dbReference>
<dbReference type="Proteomes" id="UP001519344">
    <property type="component" value="Unassembled WGS sequence"/>
</dbReference>
<dbReference type="InterPro" id="IPR002586">
    <property type="entry name" value="CobQ/CobB/MinD/ParA_Nub-bd_dom"/>
</dbReference>
<accession>A0ABS4HV61</accession>
<dbReference type="InterPro" id="IPR027417">
    <property type="entry name" value="P-loop_NTPase"/>
</dbReference>
<dbReference type="RefSeq" id="WP_167061953.1">
    <property type="nucleotide sequence ID" value="NZ_JAAOZR010000024.1"/>
</dbReference>
<protein>
    <recommendedName>
        <fullName evidence="4">Cobyric acid synthase</fullName>
    </recommendedName>
</protein>
<gene>
    <name evidence="4" type="primary">cobQ</name>
    <name evidence="7" type="ORF">J2Z65_001619</name>
</gene>
<dbReference type="NCBIfam" id="NF001989">
    <property type="entry name" value="PRK00784.1"/>
    <property type="match status" value="1"/>
</dbReference>
<dbReference type="Gene3D" id="3.40.50.880">
    <property type="match status" value="1"/>
</dbReference>
<organism evidence="7 8">
    <name type="scientific">Paenibacillus aceris</name>
    <dbReference type="NCBI Taxonomy" id="869555"/>
    <lineage>
        <taxon>Bacteria</taxon>
        <taxon>Bacillati</taxon>
        <taxon>Bacillota</taxon>
        <taxon>Bacilli</taxon>
        <taxon>Bacillales</taxon>
        <taxon>Paenibacillaceae</taxon>
        <taxon>Paenibacillus</taxon>
    </lineage>
</organism>
<comment type="pathway">
    <text evidence="1 4">Cofactor biosynthesis; adenosylcobalamin biosynthesis.</text>
</comment>
<evidence type="ECO:0000256" key="2">
    <source>
        <dbReference type="ARBA" id="ARBA00022573"/>
    </source>
</evidence>
<dbReference type="EMBL" id="JAGGKV010000003">
    <property type="protein sequence ID" value="MBP1962420.1"/>
    <property type="molecule type" value="Genomic_DNA"/>
</dbReference>
<dbReference type="CDD" id="cd05389">
    <property type="entry name" value="CobQ_N"/>
    <property type="match status" value="1"/>
</dbReference>
<dbReference type="PANTHER" id="PTHR21343">
    <property type="entry name" value="DETHIOBIOTIN SYNTHETASE"/>
    <property type="match status" value="1"/>
</dbReference>
<keyword evidence="2 4" id="KW-0169">Cobalamin biosynthesis</keyword>
<comment type="caution">
    <text evidence="7">The sequence shown here is derived from an EMBL/GenBank/DDBJ whole genome shotgun (WGS) entry which is preliminary data.</text>
</comment>
<dbReference type="InterPro" id="IPR004459">
    <property type="entry name" value="CobQ_synth"/>
</dbReference>
<keyword evidence="7" id="KW-0436">Ligase</keyword>
<evidence type="ECO:0000256" key="1">
    <source>
        <dbReference type="ARBA" id="ARBA00004953"/>
    </source>
</evidence>
<feature type="domain" description="CobB/CobQ-like glutamine amidotransferase" evidence="6">
    <location>
        <begin position="268"/>
        <end position="472"/>
    </location>
</feature>
<feature type="active site" evidence="4">
    <location>
        <position position="464"/>
    </location>
</feature>
<dbReference type="InterPro" id="IPR029062">
    <property type="entry name" value="Class_I_gatase-like"/>
</dbReference>
<dbReference type="Pfam" id="PF01656">
    <property type="entry name" value="CbiA"/>
    <property type="match status" value="1"/>
</dbReference>
<dbReference type="InterPro" id="IPR047045">
    <property type="entry name" value="CobQ_N"/>
</dbReference>
<feature type="active site" description="Nucleophile" evidence="4">
    <location>
        <position position="348"/>
    </location>
</feature>
<evidence type="ECO:0000256" key="4">
    <source>
        <dbReference type="HAMAP-Rule" id="MF_00028"/>
    </source>
</evidence>
<dbReference type="PANTHER" id="PTHR21343:SF1">
    <property type="entry name" value="COBYRIC ACID SYNTHASE"/>
    <property type="match status" value="1"/>
</dbReference>
<dbReference type="PROSITE" id="PS51274">
    <property type="entry name" value="GATASE_COBBQ"/>
    <property type="match status" value="1"/>
</dbReference>
<sequence length="536" mass="60009">MTKAVARAATLMIQGTASDVGKSILTAAICRILVQDGWHTAPFKSQNMSLNSYVTFDGKEIGRAQGVQADACRILATTDMNPILLKPKQDMVAQVVVHGKPYSDLDARTYRESYLPQAEVIVKNALDRLRNEYDIVVLEGAGSPAEVNLKDRDIVNMRLAGWADAPVLLVADIDRGGVFASIVGTMEILAPEERERVKGFIINKFRGDVSLLKPGLDWLEERTGKTVLGVIPYLPQLGIEDEDSASLDSKRMRKMAQSMPEKSQDQLDVAVIRLPRLSNFTDFDPLQEEQDVHFRYIAHLSDWGTPDVVLLPGSKNTMDDLRYLNESGLALRIKSFAQDENGWVAGICAGYQMLGEKLLDPQGYESDHPELEGLGLLPTETVFTSSKRTVQVRGSSSLFIEEGSPELLIDGYEIHMGRTRFLKDIVMPFQIKAYTNDEAFASDKDLHGDGAAIDQGRVWGTYVHGILHNDDFRRAWLNRIRKMKGLAPVDGGLRFKERREAAFDRLADHVRSHLDMQRVYEMMKVSQPCQREDVKE</sequence>
<comment type="function">
    <text evidence="4">Catalyzes amidations at positions B, D, E, and G on adenosylcobyrinic A,C-diamide. NH(2) groups are provided by glutamine, and one molecule of ATP is hydrogenolyzed for each amidation.</text>
</comment>
<dbReference type="SUPFAM" id="SSF52540">
    <property type="entry name" value="P-loop containing nucleoside triphosphate hydrolases"/>
    <property type="match status" value="1"/>
</dbReference>
<dbReference type="SUPFAM" id="SSF52317">
    <property type="entry name" value="Class I glutamine amidotransferase-like"/>
    <property type="match status" value="1"/>
</dbReference>
<dbReference type="InterPro" id="IPR033949">
    <property type="entry name" value="CobQ_GATase1"/>
</dbReference>
<evidence type="ECO:0000259" key="6">
    <source>
        <dbReference type="Pfam" id="PF07685"/>
    </source>
</evidence>
<reference evidence="7 8" key="1">
    <citation type="submission" date="2021-03" db="EMBL/GenBank/DDBJ databases">
        <title>Genomic Encyclopedia of Type Strains, Phase IV (KMG-IV): sequencing the most valuable type-strain genomes for metagenomic binning, comparative biology and taxonomic classification.</title>
        <authorList>
            <person name="Goeker M."/>
        </authorList>
    </citation>
    <scope>NUCLEOTIDE SEQUENCE [LARGE SCALE GENOMIC DNA]</scope>
    <source>
        <strain evidence="7 8">DSM 24950</strain>
    </source>
</reference>
<dbReference type="InterPro" id="IPR011698">
    <property type="entry name" value="GATase_3"/>
</dbReference>